<proteinExistence type="inferred from homology"/>
<dbReference type="InterPro" id="IPR050361">
    <property type="entry name" value="MPP/UQCRC_Complex"/>
</dbReference>
<dbReference type="Gene3D" id="3.30.830.10">
    <property type="entry name" value="Metalloenzyme, LuxS/M16 peptidase-like"/>
    <property type="match status" value="4"/>
</dbReference>
<feature type="signal peptide" evidence="2">
    <location>
        <begin position="1"/>
        <end position="21"/>
    </location>
</feature>
<comment type="caution">
    <text evidence="5">The sequence shown here is derived from an EMBL/GenBank/DDBJ whole genome shotgun (WGS) entry which is preliminary data.</text>
</comment>
<dbReference type="Pfam" id="PF05193">
    <property type="entry name" value="Peptidase_M16_C"/>
    <property type="match status" value="2"/>
</dbReference>
<feature type="domain" description="Peptidase M16 C-terminal" evidence="4">
    <location>
        <begin position="229"/>
        <end position="405"/>
    </location>
</feature>
<name>A0A1S1U4P8_9BURK</name>
<evidence type="ECO:0000259" key="3">
    <source>
        <dbReference type="Pfam" id="PF00675"/>
    </source>
</evidence>
<feature type="domain" description="Peptidase M16 N-terminal" evidence="3">
    <location>
        <begin position="529"/>
        <end position="643"/>
    </location>
</feature>
<feature type="chain" id="PRO_5010192874" evidence="2">
    <location>
        <begin position="22"/>
        <end position="948"/>
    </location>
</feature>
<evidence type="ECO:0000313" key="5">
    <source>
        <dbReference type="EMBL" id="OHV95437.1"/>
    </source>
</evidence>
<dbReference type="SUPFAM" id="SSF63411">
    <property type="entry name" value="LuxS/MPP-like metallohydrolase"/>
    <property type="match status" value="4"/>
</dbReference>
<dbReference type="EMBL" id="LFKP01000010">
    <property type="protein sequence ID" value="OHV95437.1"/>
    <property type="molecule type" value="Genomic_DNA"/>
</dbReference>
<feature type="domain" description="Peptidase M16 C-terminal" evidence="4">
    <location>
        <begin position="684"/>
        <end position="862"/>
    </location>
</feature>
<dbReference type="GO" id="GO:0046872">
    <property type="term" value="F:metal ion binding"/>
    <property type="evidence" value="ECO:0007669"/>
    <property type="project" value="InterPro"/>
</dbReference>
<dbReference type="AlphaFoldDB" id="A0A1S1U4P8"/>
<dbReference type="PANTHER" id="PTHR11851">
    <property type="entry name" value="METALLOPROTEASE"/>
    <property type="match status" value="1"/>
</dbReference>
<evidence type="ECO:0000256" key="1">
    <source>
        <dbReference type="ARBA" id="ARBA00007261"/>
    </source>
</evidence>
<dbReference type="Proteomes" id="UP000179840">
    <property type="component" value="Unassembled WGS sequence"/>
</dbReference>
<dbReference type="PANTHER" id="PTHR11851:SF49">
    <property type="entry name" value="MITOCHONDRIAL-PROCESSING PEPTIDASE SUBUNIT ALPHA"/>
    <property type="match status" value="1"/>
</dbReference>
<dbReference type="InterPro" id="IPR007863">
    <property type="entry name" value="Peptidase_M16_C"/>
</dbReference>
<feature type="domain" description="Peptidase M16 N-terminal" evidence="3">
    <location>
        <begin position="63"/>
        <end position="220"/>
    </location>
</feature>
<dbReference type="RefSeq" id="WP_071078653.1">
    <property type="nucleotide sequence ID" value="NZ_LFKP01000010.1"/>
</dbReference>
<evidence type="ECO:0000256" key="2">
    <source>
        <dbReference type="SAM" id="SignalP"/>
    </source>
</evidence>
<gene>
    <name evidence="5" type="ORF">AKG95_19935</name>
</gene>
<comment type="similarity">
    <text evidence="1">Belongs to the peptidase M16 family.</text>
</comment>
<dbReference type="Pfam" id="PF00675">
    <property type="entry name" value="Peptidase_M16"/>
    <property type="match status" value="2"/>
</dbReference>
<protein>
    <submittedName>
        <fullName evidence="5">Zn-dependent peptidase</fullName>
    </submittedName>
</protein>
<accession>A0A1S1U4P8</accession>
<evidence type="ECO:0000259" key="4">
    <source>
        <dbReference type="Pfam" id="PF05193"/>
    </source>
</evidence>
<keyword evidence="2" id="KW-0732">Signal</keyword>
<dbReference type="InterPro" id="IPR011249">
    <property type="entry name" value="Metalloenz_LuxS/M16"/>
</dbReference>
<reference evidence="5 6" key="1">
    <citation type="submission" date="2015-06" db="EMBL/GenBank/DDBJ databases">
        <title>Draft genome sequencing of a biphenyl-degrading bacterium, Janthinobacterium lividum MEG1.</title>
        <authorList>
            <person name="Shimodaira J."/>
            <person name="Hatta T."/>
        </authorList>
    </citation>
    <scope>NUCLEOTIDE SEQUENCE [LARGE SCALE GENOMIC DNA]</scope>
    <source>
        <strain evidence="5 6">MEG1</strain>
    </source>
</reference>
<organism evidence="5 6">
    <name type="scientific">Janthinobacterium lividum</name>
    <dbReference type="NCBI Taxonomy" id="29581"/>
    <lineage>
        <taxon>Bacteria</taxon>
        <taxon>Pseudomonadati</taxon>
        <taxon>Pseudomonadota</taxon>
        <taxon>Betaproteobacteria</taxon>
        <taxon>Burkholderiales</taxon>
        <taxon>Oxalobacteraceae</taxon>
        <taxon>Janthinobacterium</taxon>
    </lineage>
</organism>
<dbReference type="InterPro" id="IPR011765">
    <property type="entry name" value="Pept_M16_N"/>
</dbReference>
<sequence>MKPITALLLAAGILSPSFILAATPVEAAPTQKAGKAAPNRGAAVKVTSVEGITEYRLANGLRVLLFPDASKPTLTTNIVYLVGSRHENYGETGMAHLLEHLLFKPSANFGVKKGTKTPVEILNSTGAQFNGTTWYDRTNYYATFPANDDNLRQMLAMEADRMVNAAIDQNDLWNPKTQKGEMTVVRNEFEMGESDPIGVTSERIQAIAYDWHNYGKSTIGARSDIEQVNIPRLRAFYHKYYQPDNAVLMVAGRFDEAKVLQQINALFGKIPKPTRVIEPTYTAEPVQDGERAVTVRRSGGTQFVGAGYHVAPSGNPDAVAIEVLGHVLTDAPAGRLHKALVETKLASKIEYNSVSNLEPGYNLFGALVPLDGNLDAAQAAMLKVLEELKSQPITDAEVARVKQQLNKQIELATSNTARLTIALTESLAAGDWRLFFLQRDQLDKLTTAQVQAAAEKYLKSSNRTVGRFIPTDAPDRTVVPAYADVAPQLAGYTGRAVVAQGEAFDPSPDNIEARTQRFTLSNGLKGALLPKKTKGSTVSVVLKLQLGSEESLRGKAAVGSYTADLLSRGTDKLSRQEVKDKFDQLGTQVAITGSAEGVTAMLMGKRENLPAAMDLLAQVLQKPALNETEFLELQREQVGRAEQELPEPQPQAVNAFRRLLDATPPGHVRHIGTLPEELAQWKAIQVADVKAFHGAYYGASSATFTAVGDFDPAALKAQVASLYGSWKAQQPYVRIPDAVKPVSGEKVTLETPDKANSVLFAIQPIPLKDDAASYPALLIANHMLGGGALRSRLADRIRQKEGLSYGVGSQVSIPSREPAGFWMAYAISAPQNTAKVEAALREEIAKVLADGFTQEELAEAKKGWLQSEEVGRTQDSGLARGLADYLAQDRTMAYDKDLEAKVAALTLAQVNQGLREYLKPSAVSIVTAGDFAKVAKEGESGAKATTSK</sequence>
<evidence type="ECO:0000313" key="6">
    <source>
        <dbReference type="Proteomes" id="UP000179840"/>
    </source>
</evidence>